<comment type="subcellular location">
    <subcellularLocation>
        <location evidence="1">Nucleus</location>
    </subcellularLocation>
</comment>
<keyword evidence="4" id="KW-0539">Nucleus</keyword>
<dbReference type="AlphaFoldDB" id="A0A5N5QUQ2"/>
<gene>
    <name evidence="7" type="ORF">CTheo_1570</name>
</gene>
<dbReference type="InterPro" id="IPR038491">
    <property type="entry name" value="Velvet_dom_sf"/>
</dbReference>
<evidence type="ECO:0000313" key="8">
    <source>
        <dbReference type="Proteomes" id="UP000383932"/>
    </source>
</evidence>
<name>A0A5N5QUQ2_9AGAM</name>
<dbReference type="PANTHER" id="PTHR33572:SF15">
    <property type="entry name" value="VELVET DOMAIN-CONTAINING PROTEIN"/>
    <property type="match status" value="1"/>
</dbReference>
<dbReference type="InterPro" id="IPR037525">
    <property type="entry name" value="Velvet_dom"/>
</dbReference>
<dbReference type="Proteomes" id="UP000383932">
    <property type="component" value="Unassembled WGS sequence"/>
</dbReference>
<keyword evidence="2" id="KW-0805">Transcription regulation</keyword>
<comment type="caution">
    <text evidence="7">The sequence shown here is derived from an EMBL/GenBank/DDBJ whole genome shotgun (WGS) entry which is preliminary data.</text>
</comment>
<organism evidence="7 8">
    <name type="scientific">Ceratobasidium theobromae</name>
    <dbReference type="NCBI Taxonomy" id="1582974"/>
    <lineage>
        <taxon>Eukaryota</taxon>
        <taxon>Fungi</taxon>
        <taxon>Dikarya</taxon>
        <taxon>Basidiomycota</taxon>
        <taxon>Agaricomycotina</taxon>
        <taxon>Agaricomycetes</taxon>
        <taxon>Cantharellales</taxon>
        <taxon>Ceratobasidiaceae</taxon>
        <taxon>Ceratobasidium</taxon>
    </lineage>
</organism>
<dbReference type="Pfam" id="PF11754">
    <property type="entry name" value="Velvet"/>
    <property type="match status" value="2"/>
</dbReference>
<proteinExistence type="predicted"/>
<evidence type="ECO:0000259" key="6">
    <source>
        <dbReference type="PROSITE" id="PS51821"/>
    </source>
</evidence>
<keyword evidence="8" id="KW-1185">Reference proteome</keyword>
<keyword evidence="3" id="KW-0804">Transcription</keyword>
<reference evidence="7 8" key="1">
    <citation type="journal article" date="2019" name="Fungal Biol. Biotechnol.">
        <title>Draft genome sequence of fastidious pathogen Ceratobasidium theobromae, which causes vascular-streak dieback in Theobroma cacao.</title>
        <authorList>
            <person name="Ali S.S."/>
            <person name="Asman A."/>
            <person name="Shao J."/>
            <person name="Firmansyah A.P."/>
            <person name="Susilo A.W."/>
            <person name="Rosmana A."/>
            <person name="McMahon P."/>
            <person name="Junaid M."/>
            <person name="Guest D."/>
            <person name="Kheng T.Y."/>
            <person name="Meinhardt L.W."/>
            <person name="Bailey B.A."/>
        </authorList>
    </citation>
    <scope>NUCLEOTIDE SEQUENCE [LARGE SCALE GENOMIC DNA]</scope>
    <source>
        <strain evidence="7 8">CT2</strain>
    </source>
</reference>
<evidence type="ECO:0000256" key="3">
    <source>
        <dbReference type="ARBA" id="ARBA00023163"/>
    </source>
</evidence>
<feature type="compositionally biased region" description="Basic and acidic residues" evidence="5">
    <location>
        <begin position="80"/>
        <end position="94"/>
    </location>
</feature>
<evidence type="ECO:0000313" key="7">
    <source>
        <dbReference type="EMBL" id="KAB5594937.1"/>
    </source>
</evidence>
<dbReference type="OrthoDB" id="3056235at2759"/>
<dbReference type="GO" id="GO:0005634">
    <property type="term" value="C:nucleus"/>
    <property type="evidence" value="ECO:0007669"/>
    <property type="project" value="UniProtKB-SubCell"/>
</dbReference>
<evidence type="ECO:0000256" key="1">
    <source>
        <dbReference type="ARBA" id="ARBA00004123"/>
    </source>
</evidence>
<evidence type="ECO:0000256" key="2">
    <source>
        <dbReference type="ARBA" id="ARBA00023015"/>
    </source>
</evidence>
<feature type="compositionally biased region" description="Polar residues" evidence="5">
    <location>
        <begin position="48"/>
        <end position="60"/>
    </location>
</feature>
<accession>A0A5N5QUQ2</accession>
<evidence type="ECO:0000256" key="5">
    <source>
        <dbReference type="SAM" id="MobiDB-lite"/>
    </source>
</evidence>
<dbReference type="Gene3D" id="2.60.40.3960">
    <property type="entry name" value="Velvet domain"/>
    <property type="match status" value="1"/>
</dbReference>
<feature type="compositionally biased region" description="Low complexity" evidence="5">
    <location>
        <begin position="61"/>
        <end position="72"/>
    </location>
</feature>
<protein>
    <recommendedName>
        <fullName evidence="6">Velvet domain-containing protein</fullName>
    </recommendedName>
</protein>
<dbReference type="PANTHER" id="PTHR33572">
    <property type="entry name" value="SPORE DEVELOPMENT REGULATOR VOSA"/>
    <property type="match status" value="1"/>
</dbReference>
<dbReference type="InterPro" id="IPR021740">
    <property type="entry name" value="Velvet"/>
</dbReference>
<dbReference type="PROSITE" id="PS51821">
    <property type="entry name" value="VELVET"/>
    <property type="match status" value="1"/>
</dbReference>
<sequence length="270" mass="29413">MYEKGFGWPTLTIPHPPFAVFNRQKVIFALPETDSSPSPSPPPASAPVQSTQGVPSRTFTSLSHSSGSGSSSPNLPTRTLRPDDEREGIATSEDGDRTYYLEVVQTPERTAEFGNAVLSRLPLAPPLVVQLTVRSRSGEVIQIHGELPFLVAHLALLSENGSQIIDTSPDNDQPVLSPSQRLLYGSLVSSPHLLQNQQGHPGTYFIFPDVNVRNCGRYRLKISLLKIARPDSNHVINEGNGTTLVSTRTRVFEVVPQAEYVAPGELAKEN</sequence>
<feature type="domain" description="Velvet" evidence="6">
    <location>
        <begin position="93"/>
        <end position="270"/>
    </location>
</feature>
<evidence type="ECO:0000256" key="4">
    <source>
        <dbReference type="ARBA" id="ARBA00023242"/>
    </source>
</evidence>
<dbReference type="EMBL" id="SSOP01000014">
    <property type="protein sequence ID" value="KAB5594937.1"/>
    <property type="molecule type" value="Genomic_DNA"/>
</dbReference>
<feature type="region of interest" description="Disordered" evidence="5">
    <location>
        <begin position="31"/>
        <end position="94"/>
    </location>
</feature>